<protein>
    <submittedName>
        <fullName evidence="1">Uncharacterized protein</fullName>
    </submittedName>
</protein>
<dbReference type="Proteomes" id="UP000198304">
    <property type="component" value="Unassembled WGS sequence"/>
</dbReference>
<evidence type="ECO:0000313" key="2">
    <source>
        <dbReference type="Proteomes" id="UP000198304"/>
    </source>
</evidence>
<name>A0A239CQP4_9FIRM</name>
<gene>
    <name evidence="1" type="ORF">SAMN05446037_100689</name>
</gene>
<dbReference type="OrthoDB" id="2680047at2"/>
<proteinExistence type="predicted"/>
<dbReference type="EMBL" id="FZOJ01000006">
    <property type="protein sequence ID" value="SNS22172.1"/>
    <property type="molecule type" value="Genomic_DNA"/>
</dbReference>
<dbReference type="RefSeq" id="WP_089282341.1">
    <property type="nucleotide sequence ID" value="NZ_FZOJ01000006.1"/>
</dbReference>
<dbReference type="AlphaFoldDB" id="A0A239CQP4"/>
<organism evidence="1 2">
    <name type="scientific">Anaerovirgula multivorans</name>
    <dbReference type="NCBI Taxonomy" id="312168"/>
    <lineage>
        <taxon>Bacteria</taxon>
        <taxon>Bacillati</taxon>
        <taxon>Bacillota</taxon>
        <taxon>Clostridia</taxon>
        <taxon>Peptostreptococcales</taxon>
        <taxon>Natronincolaceae</taxon>
        <taxon>Anaerovirgula</taxon>
    </lineage>
</organism>
<reference evidence="1 2" key="1">
    <citation type="submission" date="2017-06" db="EMBL/GenBank/DDBJ databases">
        <authorList>
            <person name="Kim H.J."/>
            <person name="Triplett B.A."/>
        </authorList>
    </citation>
    <scope>NUCLEOTIDE SEQUENCE [LARGE SCALE GENOMIC DNA]</scope>
    <source>
        <strain evidence="1 2">SCA</strain>
    </source>
</reference>
<evidence type="ECO:0000313" key="1">
    <source>
        <dbReference type="EMBL" id="SNS22172.1"/>
    </source>
</evidence>
<sequence>MYEPKILTEGFETEVRSKLSVKKSELSDQSIQSKGVAGLSESMVIKRVPAYSTITDESDLMFLEAAVQYYMSYLLCLTMANRLKHKVSTIEVSWERSKVDWQALAAEFLGLFEHALANIETVEVVVPDSALMALAKMERDE</sequence>
<accession>A0A239CQP4</accession>
<keyword evidence="2" id="KW-1185">Reference proteome</keyword>